<dbReference type="InterPro" id="IPR020945">
    <property type="entry name" value="DMSO/NO3_reduct_chaperone"/>
</dbReference>
<evidence type="ECO:0000313" key="2">
    <source>
        <dbReference type="EMBL" id="AGK95566.1"/>
    </source>
</evidence>
<organism evidence="2 3">
    <name type="scientific">Clostridium pasteurianum BC1</name>
    <dbReference type="NCBI Taxonomy" id="86416"/>
    <lineage>
        <taxon>Bacteria</taxon>
        <taxon>Bacillati</taxon>
        <taxon>Bacillota</taxon>
        <taxon>Clostridia</taxon>
        <taxon>Eubacteriales</taxon>
        <taxon>Clostridiaceae</taxon>
        <taxon>Clostridium</taxon>
    </lineage>
</organism>
<gene>
    <name evidence="2" type="ORF">Clopa_0515</name>
</gene>
<dbReference type="Gene3D" id="1.10.3480.10">
    <property type="entry name" value="TorD-like"/>
    <property type="match status" value="1"/>
</dbReference>
<accession>R4K1E2</accession>
<dbReference type="PANTHER" id="PTHR34227:SF1">
    <property type="entry name" value="DIMETHYL SULFOXIDE REDUCTASE CHAPERONE-RELATED"/>
    <property type="match status" value="1"/>
</dbReference>
<dbReference type="eggNOG" id="COG3381">
    <property type="taxonomic scope" value="Bacteria"/>
</dbReference>
<evidence type="ECO:0000256" key="1">
    <source>
        <dbReference type="ARBA" id="ARBA00023186"/>
    </source>
</evidence>
<sequence>MQIMENIKNFITKRQAIYAMLAALYRGDLDKVLKISEEVSVFKDFLIKKGYSRDIIEEIKQDREDLLEDYENLFVGPAAILAPPWESVYETEDRLLFGESELQVRKFYRNFGLDVSKKEPADHLAFQLAFMSRLFSIEEYDDSSKVKKNIKGQIDFLNNHLLTWTYKWYDEVAENAKTKFWRDISRIVVRWFKEDLMDLNNVIKSIK</sequence>
<dbReference type="PANTHER" id="PTHR34227">
    <property type="entry name" value="CHAPERONE PROTEIN YCDY"/>
    <property type="match status" value="1"/>
</dbReference>
<dbReference type="KEGG" id="cpas:Clopa_0515"/>
<protein>
    <submittedName>
        <fullName evidence="2">Putative component of anaerobic dehydrogenase</fullName>
    </submittedName>
</protein>
<evidence type="ECO:0000313" key="3">
    <source>
        <dbReference type="Proteomes" id="UP000013523"/>
    </source>
</evidence>
<keyword evidence="1" id="KW-0143">Chaperone</keyword>
<dbReference type="AlphaFoldDB" id="R4K1E2"/>
<proteinExistence type="predicted"/>
<dbReference type="InterPro" id="IPR036411">
    <property type="entry name" value="TorD-like_sf"/>
</dbReference>
<dbReference type="HOGENOM" id="CLU_077650_0_0_9"/>
<dbReference type="EMBL" id="CP003261">
    <property type="protein sequence ID" value="AGK95566.1"/>
    <property type="molecule type" value="Genomic_DNA"/>
</dbReference>
<dbReference type="STRING" id="86416.Clopa_0515"/>
<dbReference type="InterPro" id="IPR050289">
    <property type="entry name" value="TorD/DmsD_chaperones"/>
</dbReference>
<reference evidence="2 3" key="1">
    <citation type="submission" date="2012-01" db="EMBL/GenBank/DDBJ databases">
        <title>Complete sequence of chromosome of Clostridium pasteurianum BC1.</title>
        <authorList>
            <consortium name="US DOE Joint Genome Institute"/>
            <person name="Lucas S."/>
            <person name="Han J."/>
            <person name="Lapidus A."/>
            <person name="Cheng J.-F."/>
            <person name="Goodwin L."/>
            <person name="Pitluck S."/>
            <person name="Peters L."/>
            <person name="Mikhailova N."/>
            <person name="Teshima H."/>
            <person name="Detter J.C."/>
            <person name="Han C."/>
            <person name="Tapia R."/>
            <person name="Land M."/>
            <person name="Hauser L."/>
            <person name="Kyrpides N."/>
            <person name="Ivanova N."/>
            <person name="Pagani I."/>
            <person name="Dunn J."/>
            <person name="Taghavi S."/>
            <person name="Francis A."/>
            <person name="van der Lelie D."/>
            <person name="Woyke T."/>
        </authorList>
    </citation>
    <scope>NUCLEOTIDE SEQUENCE [LARGE SCALE GENOMIC DNA]</scope>
    <source>
        <strain evidence="2 3">BC1</strain>
    </source>
</reference>
<name>R4K1E2_CLOPA</name>
<dbReference type="Pfam" id="PF02613">
    <property type="entry name" value="Nitrate_red_del"/>
    <property type="match status" value="1"/>
</dbReference>
<dbReference type="PATRIC" id="fig|86416.3.peg.492"/>
<dbReference type="Proteomes" id="UP000013523">
    <property type="component" value="Chromosome"/>
</dbReference>
<keyword evidence="3" id="KW-1185">Reference proteome</keyword>
<dbReference type="SUPFAM" id="SSF89155">
    <property type="entry name" value="TorD-like"/>
    <property type="match status" value="1"/>
</dbReference>